<evidence type="ECO:0000313" key="3">
    <source>
        <dbReference type="Proteomes" id="UP000289691"/>
    </source>
</evidence>
<dbReference type="OrthoDB" id="228967at2157"/>
<dbReference type="AlphaFoldDB" id="A0A498KTW0"/>
<keyword evidence="3" id="KW-1185">Reference proteome</keyword>
<comment type="caution">
    <text evidence="2">The sequence shown here is derived from an EMBL/GenBank/DDBJ whole genome shotgun (WGS) entry which is preliminary data.</text>
</comment>
<evidence type="ECO:0000313" key="2">
    <source>
        <dbReference type="EMBL" id="RXK47755.1"/>
    </source>
</evidence>
<dbReference type="Pfam" id="PF18545">
    <property type="entry name" value="HalOD1"/>
    <property type="match status" value="1"/>
</dbReference>
<feature type="domain" description="Halobacterial output" evidence="1">
    <location>
        <begin position="5"/>
        <end position="70"/>
    </location>
</feature>
<accession>A0A498KTW0</accession>
<protein>
    <recommendedName>
        <fullName evidence="1">Halobacterial output domain-containing protein</fullName>
    </recommendedName>
</protein>
<name>A0A498KTW0_9EURY</name>
<gene>
    <name evidence="2" type="ORF">EAF64_13970</name>
</gene>
<organism evidence="2 3">
    <name type="scientific">Halorientalis pallida</name>
    <dbReference type="NCBI Taxonomy" id="2479928"/>
    <lineage>
        <taxon>Archaea</taxon>
        <taxon>Methanobacteriati</taxon>
        <taxon>Methanobacteriota</taxon>
        <taxon>Stenosarchaea group</taxon>
        <taxon>Halobacteria</taxon>
        <taxon>Halobacteriales</taxon>
        <taxon>Haloarculaceae</taxon>
        <taxon>Halorientalis</taxon>
    </lineage>
</organism>
<dbReference type="RefSeq" id="WP_129069607.1">
    <property type="nucleotide sequence ID" value="NZ_RDFA01000005.1"/>
</dbReference>
<sequence length="78" mass="8775">MGEFVTTQIIEAIAEVEGTEPEHLDIALERYVSTDAIRELATHDSDSWRLQFETQNHVVQVMGNNAIIVDGEQRGTFT</sequence>
<evidence type="ECO:0000259" key="1">
    <source>
        <dbReference type="Pfam" id="PF18545"/>
    </source>
</evidence>
<reference evidence="2 3" key="1">
    <citation type="submission" date="2019-01" db="EMBL/GenBank/DDBJ databases">
        <title>Halorientalis sp. F13-25 a new haloarchaeum isolated from hypersaline water.</title>
        <authorList>
            <person name="Ana D.-V."/>
            <person name="Cristina S.-P."/>
            <person name="Antonio V."/>
        </authorList>
    </citation>
    <scope>NUCLEOTIDE SEQUENCE [LARGE SCALE GENOMIC DNA]</scope>
    <source>
        <strain evidence="2 3">F13-25</strain>
    </source>
</reference>
<dbReference type="EMBL" id="RDFA01000005">
    <property type="protein sequence ID" value="RXK47755.1"/>
    <property type="molecule type" value="Genomic_DNA"/>
</dbReference>
<proteinExistence type="predicted"/>
<dbReference type="Proteomes" id="UP000289691">
    <property type="component" value="Unassembled WGS sequence"/>
</dbReference>
<dbReference type="InterPro" id="IPR040624">
    <property type="entry name" value="HalOD1"/>
</dbReference>